<comment type="caution">
    <text evidence="2">The sequence shown here is derived from an EMBL/GenBank/DDBJ whole genome shotgun (WGS) entry which is preliminary data.</text>
</comment>
<accession>A0A327NN45</accession>
<sequence>METTKHEKGSEFHVVLSGLKLPNHLENRIASEIQRVVSAALADYPNPDDPSGNDGPAGGHCHTARDGLGRT</sequence>
<dbReference type="EMBL" id="QLII01000001">
    <property type="protein sequence ID" value="RAI76760.1"/>
    <property type="molecule type" value="Genomic_DNA"/>
</dbReference>
<reference evidence="2 3" key="1">
    <citation type="submission" date="2018-06" db="EMBL/GenBank/DDBJ databases">
        <title>Spirosoma sp. HMF3257 Genome sequencing and assembly.</title>
        <authorList>
            <person name="Kang H."/>
            <person name="Cha I."/>
            <person name="Kim H."/>
            <person name="Kang J."/>
            <person name="Joh K."/>
        </authorList>
    </citation>
    <scope>NUCLEOTIDE SEQUENCE [LARGE SCALE GENOMIC DNA]</scope>
    <source>
        <strain evidence="2 3">HMF3257</strain>
    </source>
</reference>
<gene>
    <name evidence="2" type="ORF">HMF3257_25995</name>
</gene>
<name>A0A327NN45_9BACT</name>
<dbReference type="OrthoDB" id="9911130at2"/>
<protein>
    <submittedName>
        <fullName evidence="2">Uncharacterized protein</fullName>
    </submittedName>
</protein>
<evidence type="ECO:0000313" key="3">
    <source>
        <dbReference type="Proteomes" id="UP000249016"/>
    </source>
</evidence>
<keyword evidence="3" id="KW-1185">Reference proteome</keyword>
<feature type="region of interest" description="Disordered" evidence="1">
    <location>
        <begin position="42"/>
        <end position="71"/>
    </location>
</feature>
<evidence type="ECO:0000256" key="1">
    <source>
        <dbReference type="SAM" id="MobiDB-lite"/>
    </source>
</evidence>
<dbReference type="AlphaFoldDB" id="A0A327NN45"/>
<dbReference type="Proteomes" id="UP000249016">
    <property type="component" value="Unassembled WGS sequence"/>
</dbReference>
<organism evidence="2 3">
    <name type="scientific">Spirosoma telluris</name>
    <dbReference type="NCBI Taxonomy" id="2183553"/>
    <lineage>
        <taxon>Bacteria</taxon>
        <taxon>Pseudomonadati</taxon>
        <taxon>Bacteroidota</taxon>
        <taxon>Cytophagia</taxon>
        <taxon>Cytophagales</taxon>
        <taxon>Cytophagaceae</taxon>
        <taxon>Spirosoma</taxon>
    </lineage>
</organism>
<feature type="compositionally biased region" description="Low complexity" evidence="1">
    <location>
        <begin position="43"/>
        <end position="54"/>
    </location>
</feature>
<proteinExistence type="predicted"/>
<evidence type="ECO:0000313" key="2">
    <source>
        <dbReference type="EMBL" id="RAI76760.1"/>
    </source>
</evidence>
<dbReference type="RefSeq" id="WP_111346718.1">
    <property type="nucleotide sequence ID" value="NZ_QLII01000001.1"/>
</dbReference>